<evidence type="ECO:0008006" key="6">
    <source>
        <dbReference type="Google" id="ProtNLM"/>
    </source>
</evidence>
<organism evidence="4 5">
    <name type="scientific">Stachybotrys elegans</name>
    <dbReference type="NCBI Taxonomy" id="80388"/>
    <lineage>
        <taxon>Eukaryota</taxon>
        <taxon>Fungi</taxon>
        <taxon>Dikarya</taxon>
        <taxon>Ascomycota</taxon>
        <taxon>Pezizomycotina</taxon>
        <taxon>Sordariomycetes</taxon>
        <taxon>Hypocreomycetidae</taxon>
        <taxon>Hypocreales</taxon>
        <taxon>Stachybotryaceae</taxon>
        <taxon>Stachybotrys</taxon>
    </lineage>
</organism>
<evidence type="ECO:0000256" key="1">
    <source>
        <dbReference type="SAM" id="SignalP"/>
    </source>
</evidence>
<dbReference type="Pfam" id="PF25581">
    <property type="entry name" value="AsqO_C"/>
    <property type="match status" value="1"/>
</dbReference>
<keyword evidence="1" id="KW-0732">Signal</keyword>
<dbReference type="AlphaFoldDB" id="A0A8K0SFA7"/>
<dbReference type="SUPFAM" id="SSF159245">
    <property type="entry name" value="AttH-like"/>
    <property type="match status" value="1"/>
</dbReference>
<feature type="signal peptide" evidence="1">
    <location>
        <begin position="1"/>
        <end position="17"/>
    </location>
</feature>
<dbReference type="InterPro" id="IPR056402">
    <property type="entry name" value="DA_N"/>
</dbReference>
<dbReference type="Pfam" id="PF24137">
    <property type="entry name" value="DA_N"/>
    <property type="match status" value="1"/>
</dbReference>
<evidence type="ECO:0000259" key="2">
    <source>
        <dbReference type="Pfam" id="PF24137"/>
    </source>
</evidence>
<proteinExistence type="predicted"/>
<name>A0A8K0SFA7_9HYPO</name>
<dbReference type="EMBL" id="JAGPNK010000017">
    <property type="protein sequence ID" value="KAH7305954.1"/>
    <property type="molecule type" value="Genomic_DNA"/>
</dbReference>
<evidence type="ECO:0000313" key="4">
    <source>
        <dbReference type="EMBL" id="KAH7305954.1"/>
    </source>
</evidence>
<dbReference type="OrthoDB" id="5344254at2759"/>
<keyword evidence="5" id="KW-1185">Reference proteome</keyword>
<reference evidence="4" key="1">
    <citation type="journal article" date="2021" name="Nat. Commun.">
        <title>Genetic determinants of endophytism in the Arabidopsis root mycobiome.</title>
        <authorList>
            <person name="Mesny F."/>
            <person name="Miyauchi S."/>
            <person name="Thiergart T."/>
            <person name="Pickel B."/>
            <person name="Atanasova L."/>
            <person name="Karlsson M."/>
            <person name="Huettel B."/>
            <person name="Barry K.W."/>
            <person name="Haridas S."/>
            <person name="Chen C."/>
            <person name="Bauer D."/>
            <person name="Andreopoulos W."/>
            <person name="Pangilinan J."/>
            <person name="LaButti K."/>
            <person name="Riley R."/>
            <person name="Lipzen A."/>
            <person name="Clum A."/>
            <person name="Drula E."/>
            <person name="Henrissat B."/>
            <person name="Kohler A."/>
            <person name="Grigoriev I.V."/>
            <person name="Martin F.M."/>
            <person name="Hacquard S."/>
        </authorList>
    </citation>
    <scope>NUCLEOTIDE SEQUENCE</scope>
    <source>
        <strain evidence="4">MPI-CAGE-CH-0235</strain>
    </source>
</reference>
<feature type="domain" description="Diels-Alderase N-terminal" evidence="2">
    <location>
        <begin position="16"/>
        <end position="175"/>
    </location>
</feature>
<evidence type="ECO:0000313" key="5">
    <source>
        <dbReference type="Proteomes" id="UP000813444"/>
    </source>
</evidence>
<protein>
    <recommendedName>
        <fullName evidence="6">AttH domain-containing protein</fullName>
    </recommendedName>
</protein>
<sequence length="332" mass="36030">MLSLQLIALGLLPTALAETVIYPNVIVEGPVDVEYTFQEGSNIDSPKLLPNANETTYDWWYFDAKSASTNQSINVVFFNGGPGAFINSWNNGPQSVDINGVFADGSLIEETAASADPNANGVITFDETSISLEWEGSGCSFTGTDVNTPNAKYVVSIDSPATGVFGTITFDSLGPPTLLFDDGVGYHDKNWGDRRFVEVVQWWYWGHGRAGPYSAVWFDAFDREGNEHVSGYVLKDGEVVFSSCDAGSVVVRPWGANSLFPPQPTFDVMEGIAAVFDLGDKELVFNVTTDQTQINGAAYLRLDGPLKVTEQGPGSSDEVFHGISLYENFRLP</sequence>
<evidence type="ECO:0000259" key="3">
    <source>
        <dbReference type="Pfam" id="PF25581"/>
    </source>
</evidence>
<dbReference type="Proteomes" id="UP000813444">
    <property type="component" value="Unassembled WGS sequence"/>
</dbReference>
<feature type="domain" description="AsqO/PenF-like C-terminal" evidence="3">
    <location>
        <begin position="199"/>
        <end position="329"/>
    </location>
</feature>
<dbReference type="InterPro" id="IPR057722">
    <property type="entry name" value="AsqO/PenF-like_C"/>
</dbReference>
<accession>A0A8K0SFA7</accession>
<comment type="caution">
    <text evidence="4">The sequence shown here is derived from an EMBL/GenBank/DDBJ whole genome shotgun (WGS) entry which is preliminary data.</text>
</comment>
<gene>
    <name evidence="4" type="ORF">B0I35DRAFT_443570</name>
</gene>
<feature type="chain" id="PRO_5035482999" description="AttH domain-containing protein" evidence="1">
    <location>
        <begin position="18"/>
        <end position="332"/>
    </location>
</feature>